<evidence type="ECO:0000313" key="1">
    <source>
        <dbReference type="EMBL" id="MBB4622270.1"/>
    </source>
</evidence>
<dbReference type="EMBL" id="JACHOC010000004">
    <property type="protein sequence ID" value="MBB4622270.1"/>
    <property type="molecule type" value="Genomic_DNA"/>
</dbReference>
<sequence>MRSLFLVVFFFLPLTVKGEKVLDYSVIEEAWAASWKRFYDTGTHLFYDYISSYEKGKELSHLPTREEVNRQYPNPCGYGTGMEDCVILTGTMLGTLADIYGQTKEEDLKERASQLLDGLKRCSLIPGFTGFVARGVCTEDGKSFYYNSSRDQYTHCVHGLWKYYDSPLADEDGKQLVCSILADIAERMHKNVVSDNNYDFLRADGKQCPLGICRMWNVAPHEAARLPMFYAAAWHVTQNRKYYDLYRSYIHEAIEQSERIGNNYSAYVYLQMMYSFDLLSDLETEPSLQQRLHKLIERVGKLAFERSVYCLKEINKIDKTELSMLGPDWRFVKEWHTQNGYRIPRWGEYRNIWHIVREAGESALVVFMANDPVLANDEKSILHDVMSAMDYSHLSGCGIIFHVAAYWKASER</sequence>
<reference evidence="1 2" key="1">
    <citation type="submission" date="2020-08" db="EMBL/GenBank/DDBJ databases">
        <title>Genomic Encyclopedia of Type Strains, Phase IV (KMG-IV): sequencing the most valuable type-strain genomes for metagenomic binning, comparative biology and taxonomic classification.</title>
        <authorList>
            <person name="Goeker M."/>
        </authorList>
    </citation>
    <scope>NUCLEOTIDE SEQUENCE [LARGE SCALE GENOMIC DNA]</scope>
    <source>
        <strain evidence="1 2">DSM 102983</strain>
    </source>
</reference>
<name>A0ABR6KLD4_9BACT</name>
<dbReference type="Proteomes" id="UP000533637">
    <property type="component" value="Unassembled WGS sequence"/>
</dbReference>
<gene>
    <name evidence="1" type="ORF">GGQ57_002170</name>
</gene>
<organism evidence="1 2">
    <name type="scientific">Parabacteroides faecis</name>
    <dbReference type="NCBI Taxonomy" id="1217282"/>
    <lineage>
        <taxon>Bacteria</taxon>
        <taxon>Pseudomonadati</taxon>
        <taxon>Bacteroidota</taxon>
        <taxon>Bacteroidia</taxon>
        <taxon>Bacteroidales</taxon>
        <taxon>Tannerellaceae</taxon>
        <taxon>Parabacteroides</taxon>
    </lineage>
</organism>
<proteinExistence type="predicted"/>
<dbReference type="RefSeq" id="WP_199673247.1">
    <property type="nucleotide sequence ID" value="NZ_BMPB01000018.1"/>
</dbReference>
<protein>
    <submittedName>
        <fullName evidence="1">Uncharacterized protein</fullName>
    </submittedName>
</protein>
<accession>A0ABR6KLD4</accession>
<keyword evidence="2" id="KW-1185">Reference proteome</keyword>
<comment type="caution">
    <text evidence="1">The sequence shown here is derived from an EMBL/GenBank/DDBJ whole genome shotgun (WGS) entry which is preliminary data.</text>
</comment>
<evidence type="ECO:0000313" key="2">
    <source>
        <dbReference type="Proteomes" id="UP000533637"/>
    </source>
</evidence>